<dbReference type="EMBL" id="WEGI01000002">
    <property type="protein sequence ID" value="MQY25184.1"/>
    <property type="molecule type" value="Genomic_DNA"/>
</dbReference>
<dbReference type="Proteomes" id="UP000431401">
    <property type="component" value="Unassembled WGS sequence"/>
</dbReference>
<dbReference type="InterPro" id="IPR013595">
    <property type="entry name" value="Pept_S33_TAP-like_C"/>
</dbReference>
<feature type="region of interest" description="Disordered" evidence="1">
    <location>
        <begin position="44"/>
        <end position="68"/>
    </location>
</feature>
<reference evidence="4 5" key="1">
    <citation type="submission" date="2019-10" db="EMBL/GenBank/DDBJ databases">
        <title>Nocardia macrotermitis sp. nov. and Nocardia aurantia sp. nov., isolated from the gut of fungus growing-termite Macrotermes natalensis.</title>
        <authorList>
            <person name="Benndorf R."/>
            <person name="Schwitalla J."/>
            <person name="Martin K."/>
            <person name="De Beer W."/>
            <person name="Kaster A.-K."/>
            <person name="Vollmers J."/>
            <person name="Poulsen M."/>
            <person name="Beemelmanns C."/>
        </authorList>
    </citation>
    <scope>NUCLEOTIDE SEQUENCE [LARGE SCALE GENOMIC DNA]</scope>
    <source>
        <strain evidence="4 5">RB56</strain>
    </source>
</reference>
<feature type="domain" description="AB hydrolase-1" evidence="2">
    <location>
        <begin position="165"/>
        <end position="296"/>
    </location>
</feature>
<keyword evidence="4" id="KW-0378">Hydrolase</keyword>
<feature type="domain" description="Peptidase S33 tripeptidyl aminopeptidase-like C-terminal" evidence="3">
    <location>
        <begin position="429"/>
        <end position="531"/>
    </location>
</feature>
<dbReference type="RefSeq" id="WP_153339118.1">
    <property type="nucleotide sequence ID" value="NZ_WEGI01000002.1"/>
</dbReference>
<keyword evidence="5" id="KW-1185">Reference proteome</keyword>
<dbReference type="PROSITE" id="PS51257">
    <property type="entry name" value="PROKAR_LIPOPROTEIN"/>
    <property type="match status" value="1"/>
</dbReference>
<name>A0A7K0DK66_9NOCA</name>
<dbReference type="GO" id="GO:0016787">
    <property type="term" value="F:hydrolase activity"/>
    <property type="evidence" value="ECO:0007669"/>
    <property type="project" value="UniProtKB-KW"/>
</dbReference>
<dbReference type="Pfam" id="PF00561">
    <property type="entry name" value="Abhydrolase_1"/>
    <property type="match status" value="1"/>
</dbReference>
<dbReference type="InterPro" id="IPR000073">
    <property type="entry name" value="AB_hydrolase_1"/>
</dbReference>
<dbReference type="Gene3D" id="3.40.50.1820">
    <property type="entry name" value="alpha/beta hydrolase"/>
    <property type="match status" value="1"/>
</dbReference>
<evidence type="ECO:0000313" key="5">
    <source>
        <dbReference type="Proteomes" id="UP000431401"/>
    </source>
</evidence>
<dbReference type="AlphaFoldDB" id="A0A7K0DK66"/>
<sequence>MRGTRRRSRDLIPRRRRALGLSLLLATGLLATACGAGPSLRPGVAVEHPHSGGVPATTAPAAPAVPAPQVPKHDLAWHDCATTTFDQLGLGAAPAGVIFECSEYATPIDSGGAIMGTFRTAVARARVQQTPAGAAPLVLTSGSDRSAVATLAGLVAGPAPAALAAHPIVAVDRRGLGGSQPIDCLPADIRHRIADAGQFVPGGADPVDAMAKLSQDATIACQDFLQPYQSTFDAAHAADDIDALRKQWQIDKIALLGTGNGARVALAYATKYGPHLARLVLDSPEAVNTDAATRTEQRLKGAEAALTAFAQRCVAVNCALGPDPRAAITDLVGKATAGQLGDLSAGALLTTISGFLGDPRADQTAHVTDLADALASAGRGDRGPLTQLTARETAAVASDGQFVTRCSDSQQPATPARAKDLENTWGTQYPVFGRVAAARLMTCTAWPVPTPPPVPATLDLPVLVLGNTADPVIGPDARPSVTGALGVAGARTATATWEGWGHPVFTHSACIQDNLTAYLNDATLPADGSACPA</sequence>
<protein>
    <submittedName>
        <fullName evidence="4">Carboxylesterase B</fullName>
        <ecNumber evidence="4">3.1.1.-</ecNumber>
    </submittedName>
</protein>
<accession>A0A7K0DK66</accession>
<evidence type="ECO:0000259" key="2">
    <source>
        <dbReference type="Pfam" id="PF00561"/>
    </source>
</evidence>
<evidence type="ECO:0000313" key="4">
    <source>
        <dbReference type="EMBL" id="MQY25184.1"/>
    </source>
</evidence>
<dbReference type="InterPro" id="IPR029058">
    <property type="entry name" value="AB_hydrolase_fold"/>
</dbReference>
<dbReference type="SUPFAM" id="SSF53474">
    <property type="entry name" value="alpha/beta-Hydrolases"/>
    <property type="match status" value="1"/>
</dbReference>
<dbReference type="OrthoDB" id="5166357at2"/>
<evidence type="ECO:0000256" key="1">
    <source>
        <dbReference type="SAM" id="MobiDB-lite"/>
    </source>
</evidence>
<evidence type="ECO:0000259" key="3">
    <source>
        <dbReference type="Pfam" id="PF08386"/>
    </source>
</evidence>
<gene>
    <name evidence="4" type="primary">caeB_1</name>
    <name evidence="4" type="ORF">NRB56_07400</name>
</gene>
<proteinExistence type="predicted"/>
<organism evidence="4 5">
    <name type="scientific">Nocardia aurantia</name>
    <dbReference type="NCBI Taxonomy" id="2585199"/>
    <lineage>
        <taxon>Bacteria</taxon>
        <taxon>Bacillati</taxon>
        <taxon>Actinomycetota</taxon>
        <taxon>Actinomycetes</taxon>
        <taxon>Mycobacteriales</taxon>
        <taxon>Nocardiaceae</taxon>
        <taxon>Nocardia</taxon>
    </lineage>
</organism>
<comment type="caution">
    <text evidence="4">The sequence shown here is derived from an EMBL/GenBank/DDBJ whole genome shotgun (WGS) entry which is preliminary data.</text>
</comment>
<dbReference type="EC" id="3.1.1.-" evidence="4"/>
<dbReference type="Pfam" id="PF08386">
    <property type="entry name" value="Abhydrolase_4"/>
    <property type="match status" value="1"/>
</dbReference>